<protein>
    <submittedName>
        <fullName evidence="3">Uncharacterized protein</fullName>
    </submittedName>
</protein>
<reference evidence="3 4" key="1">
    <citation type="journal article" date="2021" name="Int. J. Syst. Evol. Microbiol.">
        <title>Capnocytophaga periodontitidis sp. nov., isolated from subgingival plaque of periodontitis patient.</title>
        <authorList>
            <person name="Zhang Y."/>
            <person name="Qiao D."/>
            <person name="Shi W."/>
            <person name="Wu D."/>
            <person name="Cai M."/>
        </authorList>
    </citation>
    <scope>NUCLEOTIDE SEQUENCE [LARGE SCALE GENOMIC DNA]</scope>
    <source>
        <strain evidence="3 4">051621</strain>
    </source>
</reference>
<keyword evidence="4" id="KW-1185">Reference proteome</keyword>
<proteinExistence type="predicted"/>
<accession>A0ABS0SNV4</accession>
<dbReference type="Proteomes" id="UP000641139">
    <property type="component" value="Unassembled WGS sequence"/>
</dbReference>
<feature type="chain" id="PRO_5046661440" evidence="2">
    <location>
        <begin position="25"/>
        <end position="461"/>
    </location>
</feature>
<comment type="caution">
    <text evidence="3">The sequence shown here is derived from an EMBL/GenBank/DDBJ whole genome shotgun (WGS) entry which is preliminary data.</text>
</comment>
<evidence type="ECO:0000256" key="1">
    <source>
        <dbReference type="SAM" id="MobiDB-lite"/>
    </source>
</evidence>
<feature type="compositionally biased region" description="Basic and acidic residues" evidence="1">
    <location>
        <begin position="34"/>
        <end position="45"/>
    </location>
</feature>
<keyword evidence="2" id="KW-0732">Signal</keyword>
<evidence type="ECO:0000313" key="4">
    <source>
        <dbReference type="Proteomes" id="UP000641139"/>
    </source>
</evidence>
<dbReference type="SUPFAM" id="SSF52047">
    <property type="entry name" value="RNI-like"/>
    <property type="match status" value="1"/>
</dbReference>
<name>A0ABS0SNV4_9FLAO</name>
<organism evidence="3 4">
    <name type="scientific">Capnocytophaga periodontitidis</name>
    <dbReference type="NCBI Taxonomy" id="2795027"/>
    <lineage>
        <taxon>Bacteria</taxon>
        <taxon>Pseudomonadati</taxon>
        <taxon>Bacteroidota</taxon>
        <taxon>Flavobacteriia</taxon>
        <taxon>Flavobacteriales</taxon>
        <taxon>Flavobacteriaceae</taxon>
        <taxon>Capnocytophaga</taxon>
    </lineage>
</organism>
<evidence type="ECO:0000313" key="3">
    <source>
        <dbReference type="EMBL" id="MBI1647026.1"/>
    </source>
</evidence>
<dbReference type="InterPro" id="IPR032675">
    <property type="entry name" value="LRR_dom_sf"/>
</dbReference>
<dbReference type="EMBL" id="JAEFDC010000006">
    <property type="protein sequence ID" value="MBI1647026.1"/>
    <property type="molecule type" value="Genomic_DNA"/>
</dbReference>
<gene>
    <name evidence="3" type="ORF">I7X30_08140</name>
</gene>
<dbReference type="Gene3D" id="3.80.10.10">
    <property type="entry name" value="Ribonuclease Inhibitor"/>
    <property type="match status" value="1"/>
</dbReference>
<dbReference type="RefSeq" id="WP_198466693.1">
    <property type="nucleotide sequence ID" value="NZ_JAEFDC010000006.1"/>
</dbReference>
<feature type="signal peptide" evidence="2">
    <location>
        <begin position="1"/>
        <end position="24"/>
    </location>
</feature>
<feature type="region of interest" description="Disordered" evidence="1">
    <location>
        <begin position="26"/>
        <end position="45"/>
    </location>
</feature>
<dbReference type="PROSITE" id="PS51257">
    <property type="entry name" value="PROKAR_LIPOPROTEIN"/>
    <property type="match status" value="1"/>
</dbReference>
<sequence length="461" mass="51865">MKTLGLIKKIFLLLIAAVTFVACSKGSDNNEPTPKPDPKPDPKPNPEVKILDLGWAINPNINQKEQHYITFYTQSTSAQIEINAIGKGWVDLNNNGLQDDDEQPQVFTNPPKNYTFKSAVVTFYGNFTRFIANKVKIKNIDLSHSPALKTLSLERNELAHLDLSKNIALSEVWINNNQIKEEAMLAIAQNIPKKEINNKATIFLQSFKEGTSEANKINKQVLDLLTDKNWEAKFYERDEYKESYDDDPFPMENIPTGDYGIYIGNKQLTATNYWKITSENFPALESGVIRYKPKKRILILNGVSIKVTEKDTDGISQTEKNSADLTIVLQENNKIYSKNHSAIAVLNGSLKITGNGTLNLFTEAYLIRNINVIKDLTIEGGCSIESNGQIIADKTLVVNRSNVYVKGTSQPVMVGVEALKLLNCRVDSPKGTSIKKWQDYFFTFMKSNNYDYCTEIKIVAN</sequence>
<evidence type="ECO:0000256" key="2">
    <source>
        <dbReference type="SAM" id="SignalP"/>
    </source>
</evidence>